<comment type="caution">
    <text evidence="1">The sequence shown here is derived from an EMBL/GenBank/DDBJ whole genome shotgun (WGS) entry which is preliminary data.</text>
</comment>
<proteinExistence type="predicted"/>
<reference evidence="2" key="1">
    <citation type="journal article" date="2019" name="Int. J. Syst. Evol. Microbiol.">
        <title>The Global Catalogue of Microorganisms (GCM) 10K type strain sequencing project: providing services to taxonomists for standard genome sequencing and annotation.</title>
        <authorList>
            <consortium name="The Broad Institute Genomics Platform"/>
            <consortium name="The Broad Institute Genome Sequencing Center for Infectious Disease"/>
            <person name="Wu L."/>
            <person name="Ma J."/>
        </authorList>
    </citation>
    <scope>NUCLEOTIDE SEQUENCE [LARGE SCALE GENOMIC DNA]</scope>
    <source>
        <strain evidence="2">JCM 1407</strain>
    </source>
</reference>
<dbReference type="EMBL" id="BAAACG010000008">
    <property type="protein sequence ID" value="GAA0738687.1"/>
    <property type="molecule type" value="Genomic_DNA"/>
</dbReference>
<sequence length="78" mass="9325">MQNDRLKAAMMETVEKQITNEDTKYVKEVYEKLVKRGHKESIAKKMIVSVLIEEMKEVMKSKETFDDKRYKENLNKLL</sequence>
<evidence type="ECO:0000313" key="2">
    <source>
        <dbReference type="Proteomes" id="UP001501510"/>
    </source>
</evidence>
<evidence type="ECO:0000313" key="1">
    <source>
        <dbReference type="EMBL" id="GAA0738687.1"/>
    </source>
</evidence>
<dbReference type="RefSeq" id="WP_343760636.1">
    <property type="nucleotide sequence ID" value="NZ_BAAACG010000008.1"/>
</dbReference>
<protein>
    <submittedName>
        <fullName evidence="1">Uncharacterized protein</fullName>
    </submittedName>
</protein>
<organism evidence="1 2">
    <name type="scientific">Clostridium oceanicum</name>
    <dbReference type="NCBI Taxonomy" id="1543"/>
    <lineage>
        <taxon>Bacteria</taxon>
        <taxon>Bacillati</taxon>
        <taxon>Bacillota</taxon>
        <taxon>Clostridia</taxon>
        <taxon>Eubacteriales</taxon>
        <taxon>Clostridiaceae</taxon>
        <taxon>Clostridium</taxon>
    </lineage>
</organism>
<name>A0ABP3UMD2_9CLOT</name>
<accession>A0ABP3UMD2</accession>
<dbReference type="Proteomes" id="UP001501510">
    <property type="component" value="Unassembled WGS sequence"/>
</dbReference>
<gene>
    <name evidence="1" type="ORF">GCM10008906_16410</name>
</gene>
<keyword evidence="2" id="KW-1185">Reference proteome</keyword>